<dbReference type="AlphaFoldDB" id="A0A317PZP6"/>
<organism evidence="8 9">
    <name type="scientific">Mangrovibacter plantisponsor</name>
    <dbReference type="NCBI Taxonomy" id="451513"/>
    <lineage>
        <taxon>Bacteria</taxon>
        <taxon>Pseudomonadati</taxon>
        <taxon>Pseudomonadota</taxon>
        <taxon>Gammaproteobacteria</taxon>
        <taxon>Enterobacterales</taxon>
        <taxon>Enterobacteriaceae</taxon>
        <taxon>Mangrovibacter</taxon>
    </lineage>
</organism>
<feature type="modified residue" description="FMN phosphoryl threonine" evidence="6">
    <location>
        <position position="174"/>
    </location>
</feature>
<keyword evidence="6" id="KW-0472">Membrane</keyword>
<comment type="subcellular location">
    <subcellularLocation>
        <location evidence="6">Cell inner membrane</location>
        <topology evidence="6">Single-pass membrane protein</topology>
    </subcellularLocation>
</comment>
<evidence type="ECO:0000259" key="7">
    <source>
        <dbReference type="SMART" id="SM00900"/>
    </source>
</evidence>
<dbReference type="NCBIfam" id="TIGR01947">
    <property type="entry name" value="rnfG"/>
    <property type="match status" value="1"/>
</dbReference>
<dbReference type="HAMAP" id="MF_00479">
    <property type="entry name" value="RsxG_RnfG"/>
    <property type="match status" value="1"/>
</dbReference>
<keyword evidence="6" id="KW-1278">Translocase</keyword>
<dbReference type="PIRSF" id="PIRSF006091">
    <property type="entry name" value="E_trnsport_RnfG"/>
    <property type="match status" value="1"/>
</dbReference>
<dbReference type="PANTHER" id="PTHR36118">
    <property type="entry name" value="ION-TRANSLOCATING OXIDOREDUCTASE COMPLEX SUBUNIT G"/>
    <property type="match status" value="1"/>
</dbReference>
<dbReference type="Pfam" id="PF04205">
    <property type="entry name" value="FMN_bind"/>
    <property type="match status" value="1"/>
</dbReference>
<dbReference type="NCBIfam" id="NF002519">
    <property type="entry name" value="PRK01908.1"/>
    <property type="match status" value="1"/>
</dbReference>
<sequence length="208" mass="21880">MLNTMRKHGVTLALFAAGFTGLVAVVNTLTQPVIAHQAMLQQKKLFDQVIAPDSYDNAIQQDCVVANNTPLGSGAHDIYIARNQGKPVAVVMQTTAPDGYGGAIQLLVATDFSGTVLGTRVTEQHETPGLGDKIDVRVSNWILGFAGKQVTGPNDAAWAVKKDGGQFDQFTGATITPRAVVNAVKRAAMFAKTLPPELATFPSCGASS</sequence>
<name>A0A317PZP6_9ENTR</name>
<dbReference type="PANTHER" id="PTHR36118:SF1">
    <property type="entry name" value="ION-TRANSLOCATING OXIDOREDUCTASE COMPLEX SUBUNIT G"/>
    <property type="match status" value="1"/>
</dbReference>
<comment type="subunit">
    <text evidence="6">The complex is composed of six subunits: RnfA, RnfB, RnfC, RnfD, RnfE and RnfG.</text>
</comment>
<evidence type="ECO:0000256" key="3">
    <source>
        <dbReference type="ARBA" id="ARBA00022630"/>
    </source>
</evidence>
<evidence type="ECO:0000256" key="6">
    <source>
        <dbReference type="HAMAP-Rule" id="MF_00479"/>
    </source>
</evidence>
<dbReference type="GO" id="GO:0010181">
    <property type="term" value="F:FMN binding"/>
    <property type="evidence" value="ECO:0007669"/>
    <property type="project" value="InterPro"/>
</dbReference>
<protein>
    <recommendedName>
        <fullName evidence="6">Ion-translocating oxidoreductase complex subunit G</fullName>
        <ecNumber evidence="6">7.-.-.-</ecNumber>
    </recommendedName>
    <alternativeName>
        <fullName evidence="6">Rnf electron transport complex subunit G</fullName>
    </alternativeName>
</protein>
<dbReference type="EC" id="7.-.-.-" evidence="6"/>
<dbReference type="RefSeq" id="WP_110027192.1">
    <property type="nucleotide sequence ID" value="NZ_QGTS01000012.1"/>
</dbReference>
<keyword evidence="6" id="KW-0812">Transmembrane</keyword>
<gene>
    <name evidence="6" type="primary">rnfG</name>
    <name evidence="8" type="ORF">DES37_11213</name>
</gene>
<proteinExistence type="inferred from homology"/>
<keyword evidence="2 6" id="KW-0597">Phosphoprotein</keyword>
<dbReference type="GO" id="GO:0022900">
    <property type="term" value="P:electron transport chain"/>
    <property type="evidence" value="ECO:0007669"/>
    <property type="project" value="UniProtKB-UniRule"/>
</dbReference>
<evidence type="ECO:0000313" key="8">
    <source>
        <dbReference type="EMBL" id="PWW05755.1"/>
    </source>
</evidence>
<dbReference type="Proteomes" id="UP000246744">
    <property type="component" value="Unassembled WGS sequence"/>
</dbReference>
<keyword evidence="5 6" id="KW-0249">Electron transport</keyword>
<keyword evidence="6" id="KW-0997">Cell inner membrane</keyword>
<keyword evidence="3 6" id="KW-0285">Flavoprotein</keyword>
<evidence type="ECO:0000256" key="1">
    <source>
        <dbReference type="ARBA" id="ARBA00022448"/>
    </source>
</evidence>
<dbReference type="SMART" id="SM00900">
    <property type="entry name" value="FMN_bind"/>
    <property type="match status" value="1"/>
</dbReference>
<dbReference type="GO" id="GO:0009055">
    <property type="term" value="F:electron transfer activity"/>
    <property type="evidence" value="ECO:0007669"/>
    <property type="project" value="InterPro"/>
</dbReference>
<feature type="domain" description="FMN-binding" evidence="7">
    <location>
        <begin position="99"/>
        <end position="191"/>
    </location>
</feature>
<comment type="function">
    <text evidence="6">Part of a membrane-bound complex that couples electron transfer with translocation of ions across the membrane.</text>
</comment>
<reference evidence="8 9" key="1">
    <citation type="submission" date="2018-05" db="EMBL/GenBank/DDBJ databases">
        <title>Genomic Encyclopedia of Type Strains, Phase IV (KMG-IV): sequencing the most valuable type-strain genomes for metagenomic binning, comparative biology and taxonomic classification.</title>
        <authorList>
            <person name="Goeker M."/>
        </authorList>
    </citation>
    <scope>NUCLEOTIDE SEQUENCE [LARGE SCALE GENOMIC DNA]</scope>
    <source>
        <strain evidence="8 9">DSM 19579</strain>
    </source>
</reference>
<comment type="cofactor">
    <cofactor evidence="6">
        <name>FMN</name>
        <dbReference type="ChEBI" id="CHEBI:58210"/>
    </cofactor>
</comment>
<evidence type="ECO:0000313" key="9">
    <source>
        <dbReference type="Proteomes" id="UP000246744"/>
    </source>
</evidence>
<dbReference type="EMBL" id="QGTS01000012">
    <property type="protein sequence ID" value="PWW05755.1"/>
    <property type="molecule type" value="Genomic_DNA"/>
</dbReference>
<dbReference type="GO" id="GO:0005886">
    <property type="term" value="C:plasma membrane"/>
    <property type="evidence" value="ECO:0007669"/>
    <property type="project" value="UniProtKB-SubCell"/>
</dbReference>
<evidence type="ECO:0000256" key="2">
    <source>
        <dbReference type="ARBA" id="ARBA00022553"/>
    </source>
</evidence>
<comment type="caution">
    <text evidence="8">The sequence shown here is derived from an EMBL/GenBank/DDBJ whole genome shotgun (WGS) entry which is preliminary data.</text>
</comment>
<dbReference type="OrthoDB" id="9784165at2"/>
<evidence type="ECO:0000256" key="5">
    <source>
        <dbReference type="ARBA" id="ARBA00022982"/>
    </source>
</evidence>
<dbReference type="InterPro" id="IPR007329">
    <property type="entry name" value="FMN-bd"/>
</dbReference>
<comment type="similarity">
    <text evidence="6">Belongs to the RnfG family.</text>
</comment>
<accession>A0A317PZP6</accession>
<keyword evidence="6" id="KW-1133">Transmembrane helix</keyword>
<evidence type="ECO:0000256" key="4">
    <source>
        <dbReference type="ARBA" id="ARBA00022643"/>
    </source>
</evidence>
<keyword evidence="9" id="KW-1185">Reference proteome</keyword>
<keyword evidence="4 6" id="KW-0288">FMN</keyword>
<keyword evidence="6" id="KW-1003">Cell membrane</keyword>
<keyword evidence="1 6" id="KW-0813">Transport</keyword>
<dbReference type="InterPro" id="IPR010209">
    <property type="entry name" value="Ion_transpt_RnfG/RsxG"/>
</dbReference>